<feature type="domain" description="STAS" evidence="1">
    <location>
        <begin position="13"/>
        <end position="108"/>
    </location>
</feature>
<dbReference type="RefSeq" id="WP_179266102.1">
    <property type="nucleotide sequence ID" value="NZ_FZPH01000003.1"/>
</dbReference>
<dbReference type="InterPro" id="IPR036513">
    <property type="entry name" value="STAS_dom_sf"/>
</dbReference>
<protein>
    <submittedName>
        <fullName evidence="2">Anti-anti-sigma factor</fullName>
    </submittedName>
</protein>
<keyword evidence="3" id="KW-1185">Reference proteome</keyword>
<reference evidence="2 3" key="1">
    <citation type="submission" date="2017-06" db="EMBL/GenBank/DDBJ databases">
        <authorList>
            <person name="Kim H.J."/>
            <person name="Triplett B.A."/>
        </authorList>
    </citation>
    <scope>NUCLEOTIDE SEQUENCE [LARGE SCALE GENOMIC DNA]</scope>
    <source>
        <strain evidence="2 3">CGMCC 4.5593</strain>
    </source>
</reference>
<dbReference type="AlphaFoldDB" id="A0A239K329"/>
<proteinExistence type="predicted"/>
<name>A0A239K329_9ACTN</name>
<dbReference type="EMBL" id="FZPH01000003">
    <property type="protein sequence ID" value="SNT12129.1"/>
    <property type="molecule type" value="Genomic_DNA"/>
</dbReference>
<dbReference type="Pfam" id="PF13466">
    <property type="entry name" value="STAS_2"/>
    <property type="match status" value="1"/>
</dbReference>
<accession>A0A239K329</accession>
<dbReference type="Proteomes" id="UP000198362">
    <property type="component" value="Unassembled WGS sequence"/>
</dbReference>
<dbReference type="InterPro" id="IPR002645">
    <property type="entry name" value="STAS_dom"/>
</dbReference>
<sequence length="108" mass="11043">MGTVLVTERDQLGVVVVEVRGDVGATDAAELRAALVRAIRHTDSTRVIVDLRGAGHIEPEGIGAVVAGADVASDSGISMTVRDAAPDVTEHLLVAGLPRAQVSPAARV</sequence>
<gene>
    <name evidence="2" type="ORF">SAMN05421812_103257</name>
</gene>
<evidence type="ECO:0000313" key="2">
    <source>
        <dbReference type="EMBL" id="SNT12129.1"/>
    </source>
</evidence>
<evidence type="ECO:0000259" key="1">
    <source>
        <dbReference type="PROSITE" id="PS50801"/>
    </source>
</evidence>
<organism evidence="2 3">
    <name type="scientific">Asanoa hainanensis</name>
    <dbReference type="NCBI Taxonomy" id="560556"/>
    <lineage>
        <taxon>Bacteria</taxon>
        <taxon>Bacillati</taxon>
        <taxon>Actinomycetota</taxon>
        <taxon>Actinomycetes</taxon>
        <taxon>Micromonosporales</taxon>
        <taxon>Micromonosporaceae</taxon>
        <taxon>Asanoa</taxon>
    </lineage>
</organism>
<evidence type="ECO:0000313" key="3">
    <source>
        <dbReference type="Proteomes" id="UP000198362"/>
    </source>
</evidence>
<dbReference type="InterPro" id="IPR058548">
    <property type="entry name" value="MlaB-like_STAS"/>
</dbReference>
<dbReference type="Gene3D" id="3.30.750.24">
    <property type="entry name" value="STAS domain"/>
    <property type="match status" value="1"/>
</dbReference>
<dbReference type="PROSITE" id="PS50801">
    <property type="entry name" value="STAS"/>
    <property type="match status" value="1"/>
</dbReference>
<dbReference type="SUPFAM" id="SSF52091">
    <property type="entry name" value="SpoIIaa-like"/>
    <property type="match status" value="1"/>
</dbReference>